<sequence>TQPRLNTHALGLRNLHWRLVQIEPTTLLWANSSLIHNIGLSRFDKRAYFPLLRKIMYTVKSFLTFEEGYVPTHAA</sequence>
<protein>
    <submittedName>
        <fullName evidence="1">RNA-directed RNA polymerase</fullName>
        <ecNumber evidence="1">2.7.7.48</ecNumber>
    </submittedName>
</protein>
<name>Q98840_9VIRU</name>
<reference evidence="1" key="1">
    <citation type="submission" date="1996-11" db="EMBL/GenBank/DDBJ databases">
        <title>A molecular approach for the detection and diagnosis of the agent of reversion disease and other virus-like diseases of Ribes.</title>
        <authorList>
            <person name="Cox S.D."/>
        </authorList>
    </citation>
    <scope>NUCLEOTIDE SEQUENCE</scope>
</reference>
<keyword evidence="1" id="KW-0696">RNA-directed RNA polymerase</keyword>
<dbReference type="EC" id="2.7.7.48" evidence="1"/>
<keyword evidence="1" id="KW-0808">Transferase</keyword>
<accession>Q98840</accession>
<feature type="non-terminal residue" evidence="1">
    <location>
        <position position="75"/>
    </location>
</feature>
<dbReference type="GO" id="GO:0003968">
    <property type="term" value="F:RNA-directed RNA polymerase activity"/>
    <property type="evidence" value="ECO:0007669"/>
    <property type="project" value="UniProtKB-KW"/>
</dbReference>
<organism evidence="1">
    <name type="scientific">Vicia cryptic virus</name>
    <dbReference type="NCBI Taxonomy" id="54289"/>
    <lineage>
        <taxon>Viruses</taxon>
        <taxon>Riboviria</taxon>
        <taxon>Orthornavirae</taxon>
        <taxon>Pisuviricota</taxon>
        <taxon>Duplopiviricetes</taxon>
        <taxon>Durnavirales</taxon>
        <taxon>Partitiviridae</taxon>
        <taxon>Alphapartitivirus</taxon>
        <taxon>Alphapartitivirus viciae</taxon>
    </lineage>
</organism>
<keyword evidence="1" id="KW-0548">Nucleotidyltransferase</keyword>
<proteinExistence type="predicted"/>
<feature type="non-terminal residue" evidence="1">
    <location>
        <position position="1"/>
    </location>
</feature>
<dbReference type="EMBL" id="Y09237">
    <property type="protein sequence ID" value="CAA70439.1"/>
    <property type="molecule type" value="Genomic_RNA"/>
</dbReference>
<evidence type="ECO:0000313" key="1">
    <source>
        <dbReference type="EMBL" id="CAA70439.1"/>
    </source>
</evidence>